<proteinExistence type="inferred from homology"/>
<evidence type="ECO:0000256" key="6">
    <source>
        <dbReference type="RuleBase" id="RU000560"/>
    </source>
</evidence>
<organism evidence="7 8">
    <name type="scientific">Candidatus Dojkabacteria bacterium CG_4_10_14_0_2_um_filter_Dojkabacteria_WS6_41_15</name>
    <dbReference type="NCBI Taxonomy" id="2014249"/>
    <lineage>
        <taxon>Bacteria</taxon>
        <taxon>Candidatus Dojkabacteria</taxon>
    </lineage>
</organism>
<evidence type="ECO:0000256" key="1">
    <source>
        <dbReference type="ARBA" id="ARBA00007698"/>
    </source>
</evidence>
<dbReference type="Gene3D" id="6.10.160.10">
    <property type="match status" value="1"/>
</dbReference>
<keyword evidence="2 5" id="KW-0689">Ribosomal protein</keyword>
<comment type="similarity">
    <text evidence="1 5 6">Belongs to the bacterial ribosomal protein bL20 family.</text>
</comment>
<comment type="caution">
    <text evidence="7">The sequence shown here is derived from an EMBL/GenBank/DDBJ whole genome shotgun (WGS) entry which is preliminary data.</text>
</comment>
<dbReference type="InterPro" id="IPR005813">
    <property type="entry name" value="Ribosomal_bL20"/>
</dbReference>
<evidence type="ECO:0000256" key="2">
    <source>
        <dbReference type="ARBA" id="ARBA00022980"/>
    </source>
</evidence>
<keyword evidence="3 5" id="KW-0687">Ribonucleoprotein</keyword>
<comment type="function">
    <text evidence="5 6">Binds directly to 23S ribosomal RNA and is necessary for the in vitro assembly process of the 50S ribosomal subunit. It is not involved in the protein synthesizing functions of that subunit.</text>
</comment>
<dbReference type="GO" id="GO:1990904">
    <property type="term" value="C:ribonucleoprotein complex"/>
    <property type="evidence" value="ECO:0007669"/>
    <property type="project" value="UniProtKB-KW"/>
</dbReference>
<reference evidence="8" key="1">
    <citation type="submission" date="2017-09" db="EMBL/GenBank/DDBJ databases">
        <title>Depth-based differentiation of microbial function through sediment-hosted aquifers and enrichment of novel symbionts in the deep terrestrial subsurface.</title>
        <authorList>
            <person name="Probst A.J."/>
            <person name="Ladd B."/>
            <person name="Jarett J.K."/>
            <person name="Geller-Mcgrath D.E."/>
            <person name="Sieber C.M.K."/>
            <person name="Emerson J.B."/>
            <person name="Anantharaman K."/>
            <person name="Thomas B.C."/>
            <person name="Malmstrom R."/>
            <person name="Stieglmeier M."/>
            <person name="Klingl A."/>
            <person name="Woyke T."/>
            <person name="Ryan C.M."/>
            <person name="Banfield J.F."/>
        </authorList>
    </citation>
    <scope>NUCLEOTIDE SEQUENCE [LARGE SCALE GENOMIC DNA]</scope>
</reference>
<dbReference type="FunFam" id="1.10.1900.20:FF:000001">
    <property type="entry name" value="50S ribosomal protein L20"/>
    <property type="match status" value="1"/>
</dbReference>
<evidence type="ECO:0000313" key="8">
    <source>
        <dbReference type="Proteomes" id="UP000228952"/>
    </source>
</evidence>
<dbReference type="GO" id="GO:0019843">
    <property type="term" value="F:rRNA binding"/>
    <property type="evidence" value="ECO:0007669"/>
    <property type="project" value="UniProtKB-UniRule"/>
</dbReference>
<dbReference type="GO" id="GO:0000027">
    <property type="term" value="P:ribosomal large subunit assembly"/>
    <property type="evidence" value="ECO:0007669"/>
    <property type="project" value="UniProtKB-UniRule"/>
</dbReference>
<dbReference type="Pfam" id="PF00453">
    <property type="entry name" value="Ribosomal_L20"/>
    <property type="match status" value="1"/>
</dbReference>
<keyword evidence="5 6" id="KW-0694">RNA-binding</keyword>
<dbReference type="NCBIfam" id="TIGR01032">
    <property type="entry name" value="rplT_bact"/>
    <property type="match status" value="1"/>
</dbReference>
<dbReference type="PANTHER" id="PTHR10986">
    <property type="entry name" value="39S RIBOSOMAL PROTEIN L20"/>
    <property type="match status" value="1"/>
</dbReference>
<dbReference type="HAMAP" id="MF_00382">
    <property type="entry name" value="Ribosomal_bL20"/>
    <property type="match status" value="1"/>
</dbReference>
<dbReference type="PRINTS" id="PR00062">
    <property type="entry name" value="RIBOSOMALL20"/>
</dbReference>
<evidence type="ECO:0000256" key="5">
    <source>
        <dbReference type="HAMAP-Rule" id="MF_00382"/>
    </source>
</evidence>
<dbReference type="Gene3D" id="1.10.1900.20">
    <property type="entry name" value="Ribosomal protein L20"/>
    <property type="match status" value="1"/>
</dbReference>
<dbReference type="GO" id="GO:0006412">
    <property type="term" value="P:translation"/>
    <property type="evidence" value="ECO:0007669"/>
    <property type="project" value="InterPro"/>
</dbReference>
<evidence type="ECO:0000256" key="3">
    <source>
        <dbReference type="ARBA" id="ARBA00023274"/>
    </source>
</evidence>
<accession>A0A2M7W142</accession>
<sequence length="112" mass="12987">MRVKSGIVTARRHRKILDRAKGYRLSHSSNVRKAIETLLHAKQYSYVDRKKRAGQFKRVWIQRISIAVESFGFSYSKFMAHLKTAKVELNRKMLAELAVKQPEIFAKIAKLG</sequence>
<dbReference type="AlphaFoldDB" id="A0A2M7W142"/>
<dbReference type="GO" id="GO:0003735">
    <property type="term" value="F:structural constituent of ribosome"/>
    <property type="evidence" value="ECO:0007669"/>
    <property type="project" value="InterPro"/>
</dbReference>
<dbReference type="InterPro" id="IPR035566">
    <property type="entry name" value="Ribosomal_protein_bL20_C"/>
</dbReference>
<dbReference type="SUPFAM" id="SSF74731">
    <property type="entry name" value="Ribosomal protein L20"/>
    <property type="match status" value="1"/>
</dbReference>
<dbReference type="GO" id="GO:0005840">
    <property type="term" value="C:ribosome"/>
    <property type="evidence" value="ECO:0007669"/>
    <property type="project" value="UniProtKB-KW"/>
</dbReference>
<dbReference type="CDD" id="cd07026">
    <property type="entry name" value="Ribosomal_L20"/>
    <property type="match status" value="1"/>
</dbReference>
<evidence type="ECO:0000256" key="4">
    <source>
        <dbReference type="ARBA" id="ARBA00035172"/>
    </source>
</evidence>
<evidence type="ECO:0000313" key="7">
    <source>
        <dbReference type="EMBL" id="PJA12870.1"/>
    </source>
</evidence>
<gene>
    <name evidence="5" type="primary">rplT</name>
    <name evidence="7" type="ORF">COX64_04060</name>
</gene>
<keyword evidence="5 6" id="KW-0699">rRNA-binding</keyword>
<protein>
    <recommendedName>
        <fullName evidence="4 5">Large ribosomal subunit protein bL20</fullName>
    </recommendedName>
</protein>
<dbReference type="Proteomes" id="UP000228952">
    <property type="component" value="Unassembled WGS sequence"/>
</dbReference>
<name>A0A2M7W142_9BACT</name>
<dbReference type="EMBL" id="PFQB01000101">
    <property type="protein sequence ID" value="PJA12870.1"/>
    <property type="molecule type" value="Genomic_DNA"/>
</dbReference>